<name>S3DD39_GLAL2</name>
<dbReference type="InterPro" id="IPR011009">
    <property type="entry name" value="Kinase-like_dom_sf"/>
</dbReference>
<keyword evidence="2" id="KW-0808">Transferase</keyword>
<feature type="domain" description="Aminoglycoside phosphotransferase" evidence="1">
    <location>
        <begin position="138"/>
        <end position="298"/>
    </location>
</feature>
<dbReference type="RefSeq" id="XP_008078006.1">
    <property type="nucleotide sequence ID" value="XM_008079815.1"/>
</dbReference>
<dbReference type="HOGENOM" id="CLU_021768_6_0_1"/>
<dbReference type="InterPro" id="IPR051678">
    <property type="entry name" value="AGP_Transferase"/>
</dbReference>
<keyword evidence="2" id="KW-0418">Kinase</keyword>
<dbReference type="OrthoDB" id="2906425at2759"/>
<dbReference type="AlphaFoldDB" id="S3DD39"/>
<dbReference type="PANTHER" id="PTHR21310">
    <property type="entry name" value="AMINOGLYCOSIDE PHOSPHOTRANSFERASE-RELATED-RELATED"/>
    <property type="match status" value="1"/>
</dbReference>
<accession>S3DD39</accession>
<dbReference type="GO" id="GO:0016301">
    <property type="term" value="F:kinase activity"/>
    <property type="evidence" value="ECO:0007669"/>
    <property type="project" value="UniProtKB-KW"/>
</dbReference>
<evidence type="ECO:0000313" key="3">
    <source>
        <dbReference type="Proteomes" id="UP000016922"/>
    </source>
</evidence>
<evidence type="ECO:0000313" key="2">
    <source>
        <dbReference type="EMBL" id="EPE35019.1"/>
    </source>
</evidence>
<dbReference type="GeneID" id="19469760"/>
<dbReference type="SUPFAM" id="SSF56112">
    <property type="entry name" value="Protein kinase-like (PK-like)"/>
    <property type="match status" value="1"/>
</dbReference>
<dbReference type="InterPro" id="IPR002575">
    <property type="entry name" value="Aminoglycoside_PTrfase"/>
</dbReference>
<gene>
    <name evidence="2" type="ORF">GLAREA_10714</name>
</gene>
<dbReference type="eggNOG" id="ENOG502SN0H">
    <property type="taxonomic scope" value="Eukaryota"/>
</dbReference>
<sequence length="392" mass="45332">MDSSKIAPENFQQPDEFYKGLGFKPGRGRQSKELMDRRCHLDKMGQDFQHHELCWSCGWSTNDQLGSTYGSRVRILMSRHNRGLWALGSQLLLKDIPNDGHGPGNDYITYRWLRSQSGLDIPLLDRMEVLSKPTDKTYLLLMSRAEGEPLTNLWHKLLPEQKESLRGQLFLILKQLRIFTALGAQDVEGGKLDDLLIGDCPVPRPRYKKIGFTADKWFESLKSELQVGLAKKHKTKDMTIIEAEYQKLKGRFPNPEPYVLTHGDLDFSNIIVKDNQITAIIDWEHAGYYPWWAEHYLCGDVAFGQSSSLLFPVLYRLDPGMEARIKDVYNKVLEVRGLWESCKREHPHYHDRWYRPPFSACEPYAGHFLRGVAGGIQEREHTIQDLNLLNFE</sequence>
<organism evidence="2 3">
    <name type="scientific">Glarea lozoyensis (strain ATCC 20868 / MF5171)</name>
    <dbReference type="NCBI Taxonomy" id="1116229"/>
    <lineage>
        <taxon>Eukaryota</taxon>
        <taxon>Fungi</taxon>
        <taxon>Dikarya</taxon>
        <taxon>Ascomycota</taxon>
        <taxon>Pezizomycotina</taxon>
        <taxon>Leotiomycetes</taxon>
        <taxon>Helotiales</taxon>
        <taxon>Helotiaceae</taxon>
        <taxon>Glarea</taxon>
    </lineage>
</organism>
<keyword evidence="3" id="KW-1185">Reference proteome</keyword>
<evidence type="ECO:0000259" key="1">
    <source>
        <dbReference type="Pfam" id="PF01636"/>
    </source>
</evidence>
<dbReference type="Pfam" id="PF01636">
    <property type="entry name" value="APH"/>
    <property type="match status" value="1"/>
</dbReference>
<dbReference type="KEGG" id="glz:GLAREA_10714"/>
<dbReference type="Gene3D" id="3.90.1200.10">
    <property type="match status" value="1"/>
</dbReference>
<protein>
    <submittedName>
        <fullName evidence="2">Protein kinase-like (PK-like)</fullName>
    </submittedName>
</protein>
<proteinExistence type="predicted"/>
<dbReference type="PANTHER" id="PTHR21310:SF55">
    <property type="entry name" value="AMINOGLYCOSIDE PHOSPHOTRANSFERASE DOMAIN-CONTAINING PROTEIN"/>
    <property type="match status" value="1"/>
</dbReference>
<reference evidence="2 3" key="1">
    <citation type="journal article" date="2013" name="BMC Genomics">
        <title>Genomics-driven discovery of the pneumocandin biosynthetic gene cluster in the fungus Glarea lozoyensis.</title>
        <authorList>
            <person name="Chen L."/>
            <person name="Yue Q."/>
            <person name="Zhang X."/>
            <person name="Xiang M."/>
            <person name="Wang C."/>
            <person name="Li S."/>
            <person name="Che Y."/>
            <person name="Ortiz-Lopez F.J."/>
            <person name="Bills G.F."/>
            <person name="Liu X."/>
            <person name="An Z."/>
        </authorList>
    </citation>
    <scope>NUCLEOTIDE SEQUENCE [LARGE SCALE GENOMIC DNA]</scope>
    <source>
        <strain evidence="3">ATCC 20868 / MF5171</strain>
    </source>
</reference>
<dbReference type="Proteomes" id="UP000016922">
    <property type="component" value="Unassembled WGS sequence"/>
</dbReference>
<dbReference type="STRING" id="1116229.S3DD39"/>
<dbReference type="EMBL" id="KE145355">
    <property type="protein sequence ID" value="EPE35019.1"/>
    <property type="molecule type" value="Genomic_DNA"/>
</dbReference>